<comment type="caution">
    <text evidence="7">The sequence shown here is derived from an EMBL/GenBank/DDBJ whole genome shotgun (WGS) entry which is preliminary data.</text>
</comment>
<dbReference type="AlphaFoldDB" id="A0AAP2Z8G4"/>
<evidence type="ECO:0000313" key="7">
    <source>
        <dbReference type="EMBL" id="MCU4751965.1"/>
    </source>
</evidence>
<feature type="region of interest" description="Disordered" evidence="5">
    <location>
        <begin position="190"/>
        <end position="222"/>
    </location>
</feature>
<feature type="disulfide bond" description="Redox-active" evidence="4">
    <location>
        <begin position="98"/>
        <end position="103"/>
    </location>
</feature>
<dbReference type="PANTHER" id="PTHR12151">
    <property type="entry name" value="ELECTRON TRANSPORT PROTIN SCO1/SENC FAMILY MEMBER"/>
    <property type="match status" value="1"/>
</dbReference>
<evidence type="ECO:0000256" key="4">
    <source>
        <dbReference type="PIRSR" id="PIRSR603782-2"/>
    </source>
</evidence>
<dbReference type="GO" id="GO:0046872">
    <property type="term" value="F:metal ion binding"/>
    <property type="evidence" value="ECO:0007669"/>
    <property type="project" value="UniProtKB-KW"/>
</dbReference>
<comment type="similarity">
    <text evidence="1">Belongs to the SCO1/2 family.</text>
</comment>
<evidence type="ECO:0000256" key="2">
    <source>
        <dbReference type="ARBA" id="ARBA00023008"/>
    </source>
</evidence>
<dbReference type="RefSeq" id="WP_342808291.1">
    <property type="nucleotide sequence ID" value="NZ_JAOPJZ010000005.1"/>
</dbReference>
<dbReference type="InterPro" id="IPR036249">
    <property type="entry name" value="Thioredoxin-like_sf"/>
</dbReference>
<evidence type="ECO:0000313" key="8">
    <source>
        <dbReference type="Proteomes" id="UP001321047"/>
    </source>
</evidence>
<name>A0AAP2Z8G4_9EURY</name>
<gene>
    <name evidence="7" type="ORF">OB919_08210</name>
</gene>
<feature type="binding site" evidence="3">
    <location>
        <position position="103"/>
    </location>
    <ligand>
        <name>Cu cation</name>
        <dbReference type="ChEBI" id="CHEBI:23378"/>
    </ligand>
</feature>
<keyword evidence="4" id="KW-1015">Disulfide bond</keyword>
<dbReference type="Pfam" id="PF02630">
    <property type="entry name" value="SCO1-SenC"/>
    <property type="match status" value="1"/>
</dbReference>
<feature type="domain" description="Thioredoxin" evidence="6">
    <location>
        <begin position="59"/>
        <end position="266"/>
    </location>
</feature>
<evidence type="ECO:0000256" key="1">
    <source>
        <dbReference type="ARBA" id="ARBA00010996"/>
    </source>
</evidence>
<feature type="region of interest" description="Disordered" evidence="5">
    <location>
        <begin position="29"/>
        <end position="58"/>
    </location>
</feature>
<accession>A0AAP2Z8G4</accession>
<dbReference type="PANTHER" id="PTHR12151:SF25">
    <property type="entry name" value="LINALOOL DEHYDRATASE_ISOMERASE DOMAIN-CONTAINING PROTEIN"/>
    <property type="match status" value="1"/>
</dbReference>
<feature type="binding site" evidence="3">
    <location>
        <position position="98"/>
    </location>
    <ligand>
        <name>Cu cation</name>
        <dbReference type="ChEBI" id="CHEBI:23378"/>
    </ligand>
</feature>
<dbReference type="PROSITE" id="PS51257">
    <property type="entry name" value="PROKAR_LIPOPROTEIN"/>
    <property type="match status" value="1"/>
</dbReference>
<reference evidence="7 8" key="1">
    <citation type="submission" date="2022-09" db="EMBL/GenBank/DDBJ databases">
        <title>Enrichment on poylsaccharides allowed isolation of novel metabolic and taxonomic groups of Haloarchaea.</title>
        <authorList>
            <person name="Sorokin D.Y."/>
            <person name="Elcheninov A.G."/>
            <person name="Khizhniak T.V."/>
            <person name="Kolganova T.V."/>
            <person name="Kublanov I.V."/>
        </authorList>
    </citation>
    <scope>NUCLEOTIDE SEQUENCE [LARGE SCALE GENOMIC DNA]</scope>
    <source>
        <strain evidence="7 8">AArc-curdl1</strain>
    </source>
</reference>
<proteinExistence type="inferred from homology"/>
<keyword evidence="2 3" id="KW-0186">Copper</keyword>
<evidence type="ECO:0000256" key="5">
    <source>
        <dbReference type="SAM" id="MobiDB-lite"/>
    </source>
</evidence>
<dbReference type="EMBL" id="JAOPJZ010000005">
    <property type="protein sequence ID" value="MCU4751965.1"/>
    <property type="molecule type" value="Genomic_DNA"/>
</dbReference>
<dbReference type="SUPFAM" id="SSF52833">
    <property type="entry name" value="Thioredoxin-like"/>
    <property type="match status" value="1"/>
</dbReference>
<sequence length="267" mass="29250">MNRRAYLGGLAGTGIAGLAGCLGTIESQLSGEQPGSGDWGDGETVLDTPTEDRGSPSHPIYGHEMPSFSFPDPLTGETVSSSDLEGRTYLMTFFFTHCPDGACPALLLRLRRAQADAIEKGYDDDLALLAMTFDPERDTPEVLETYAGQQGVDLEAGNWHFLRPESYESGAQVLREDFGMILDRVEDEEDLAELEEEHANDDHDEDDGDDHDDGDGGGHHDHGEYTFVHYNLIFLVNEHGIVERSYPNALRTDTETIVEDVRAVTGG</sequence>
<feature type="compositionally biased region" description="Acidic residues" evidence="5">
    <location>
        <begin position="190"/>
        <end position="213"/>
    </location>
</feature>
<keyword evidence="8" id="KW-1185">Reference proteome</keyword>
<dbReference type="InterPro" id="IPR003782">
    <property type="entry name" value="SCO1/SenC"/>
</dbReference>
<dbReference type="Proteomes" id="UP001321047">
    <property type="component" value="Unassembled WGS sequence"/>
</dbReference>
<keyword evidence="3" id="KW-0479">Metal-binding</keyword>
<evidence type="ECO:0000259" key="6">
    <source>
        <dbReference type="PROSITE" id="PS51352"/>
    </source>
</evidence>
<dbReference type="Gene3D" id="3.40.30.10">
    <property type="entry name" value="Glutaredoxin"/>
    <property type="match status" value="1"/>
</dbReference>
<organism evidence="7 8">
    <name type="scientific">Natronosalvus hydrolyticus</name>
    <dbReference type="NCBI Taxonomy" id="2979988"/>
    <lineage>
        <taxon>Archaea</taxon>
        <taxon>Methanobacteriati</taxon>
        <taxon>Methanobacteriota</taxon>
        <taxon>Stenosarchaea group</taxon>
        <taxon>Halobacteria</taxon>
        <taxon>Halobacteriales</taxon>
        <taxon>Natrialbaceae</taxon>
        <taxon>Natronosalvus</taxon>
    </lineage>
</organism>
<protein>
    <submittedName>
        <fullName evidence="7">SCO family protein</fullName>
    </submittedName>
</protein>
<dbReference type="CDD" id="cd02968">
    <property type="entry name" value="SCO"/>
    <property type="match status" value="1"/>
</dbReference>
<dbReference type="InterPro" id="IPR013766">
    <property type="entry name" value="Thioredoxin_domain"/>
</dbReference>
<evidence type="ECO:0000256" key="3">
    <source>
        <dbReference type="PIRSR" id="PIRSR603782-1"/>
    </source>
</evidence>
<dbReference type="PROSITE" id="PS51352">
    <property type="entry name" value="THIOREDOXIN_2"/>
    <property type="match status" value="1"/>
</dbReference>